<gene>
    <name evidence="1" type="ORF">O3P69_016853</name>
</gene>
<keyword evidence="2" id="KW-1185">Reference proteome</keyword>
<name>A0AAW0SZU8_SCYPA</name>
<evidence type="ECO:0000313" key="1">
    <source>
        <dbReference type="EMBL" id="KAK8380543.1"/>
    </source>
</evidence>
<dbReference type="AlphaFoldDB" id="A0AAW0SZU8"/>
<reference evidence="1 2" key="1">
    <citation type="submission" date="2023-03" db="EMBL/GenBank/DDBJ databases">
        <title>High-quality genome of Scylla paramamosain provides insights in environmental adaptation.</title>
        <authorList>
            <person name="Zhang L."/>
        </authorList>
    </citation>
    <scope>NUCLEOTIDE SEQUENCE [LARGE SCALE GENOMIC DNA]</scope>
    <source>
        <strain evidence="1">LZ_2023a</strain>
        <tissue evidence="1">Muscle</tissue>
    </source>
</reference>
<organism evidence="1 2">
    <name type="scientific">Scylla paramamosain</name>
    <name type="common">Mud crab</name>
    <dbReference type="NCBI Taxonomy" id="85552"/>
    <lineage>
        <taxon>Eukaryota</taxon>
        <taxon>Metazoa</taxon>
        <taxon>Ecdysozoa</taxon>
        <taxon>Arthropoda</taxon>
        <taxon>Crustacea</taxon>
        <taxon>Multicrustacea</taxon>
        <taxon>Malacostraca</taxon>
        <taxon>Eumalacostraca</taxon>
        <taxon>Eucarida</taxon>
        <taxon>Decapoda</taxon>
        <taxon>Pleocyemata</taxon>
        <taxon>Brachyura</taxon>
        <taxon>Eubrachyura</taxon>
        <taxon>Portunoidea</taxon>
        <taxon>Portunidae</taxon>
        <taxon>Portuninae</taxon>
        <taxon>Scylla</taxon>
    </lineage>
</organism>
<dbReference type="Proteomes" id="UP001487740">
    <property type="component" value="Unassembled WGS sequence"/>
</dbReference>
<comment type="caution">
    <text evidence="1">The sequence shown here is derived from an EMBL/GenBank/DDBJ whole genome shotgun (WGS) entry which is preliminary data.</text>
</comment>
<evidence type="ECO:0000313" key="2">
    <source>
        <dbReference type="Proteomes" id="UP001487740"/>
    </source>
</evidence>
<proteinExistence type="predicted"/>
<sequence length="156" mass="17661">MAVTKRTTSHPPLHNTRAGCPSVTSAYIPQGTCECHWTHLDPCILRSLGWFCEICICLQLLEVSGREKKPQEYYRKSRVVRQVFLMVRQVQVWSGEWWRGVLSAPVVCGVHGKLKVSRIPAAVFLLGTVLKDLQPQGNISGVHSLQRFQVLLHWST</sequence>
<protein>
    <submittedName>
        <fullName evidence="1">Uncharacterized protein</fullName>
    </submittedName>
</protein>
<accession>A0AAW0SZU8</accession>
<dbReference type="EMBL" id="JARAKH010000042">
    <property type="protein sequence ID" value="KAK8380543.1"/>
    <property type="molecule type" value="Genomic_DNA"/>
</dbReference>